<reference evidence="7" key="1">
    <citation type="submission" date="2021-01" db="EMBL/GenBank/DDBJ databases">
        <authorList>
            <person name="Corre E."/>
            <person name="Pelletier E."/>
            <person name="Niang G."/>
            <person name="Scheremetjew M."/>
            <person name="Finn R."/>
            <person name="Kale V."/>
            <person name="Holt S."/>
            <person name="Cochrane G."/>
            <person name="Meng A."/>
            <person name="Brown T."/>
            <person name="Cohen L."/>
        </authorList>
    </citation>
    <scope>NUCLEOTIDE SEQUENCE</scope>
    <source>
        <strain evidence="7">UIO037</strain>
    </source>
</reference>
<dbReference type="GO" id="GO:0016020">
    <property type="term" value="C:membrane"/>
    <property type="evidence" value="ECO:0007669"/>
    <property type="project" value="UniProtKB-SubCell"/>
</dbReference>
<keyword evidence="4 5" id="KW-0472">Membrane</keyword>
<evidence type="ECO:0000256" key="4">
    <source>
        <dbReference type="ARBA" id="ARBA00023136"/>
    </source>
</evidence>
<proteinExistence type="predicted"/>
<evidence type="ECO:0000256" key="1">
    <source>
        <dbReference type="ARBA" id="ARBA00004370"/>
    </source>
</evidence>
<dbReference type="AlphaFoldDB" id="A0A7S4JEH2"/>
<keyword evidence="3 5" id="KW-1133">Transmembrane helix</keyword>
<dbReference type="InterPro" id="IPR013057">
    <property type="entry name" value="AA_transpt_TM"/>
</dbReference>
<gene>
    <name evidence="7" type="ORF">CPOL0286_LOCUS16557</name>
</gene>
<name>A0A7S4JEH2_9EUKA</name>
<dbReference type="EMBL" id="HBKO01036287">
    <property type="protein sequence ID" value="CAE2261083.1"/>
    <property type="molecule type" value="Transcribed_RNA"/>
</dbReference>
<protein>
    <recommendedName>
        <fullName evidence="6">Amino acid transporter transmembrane domain-containing protein</fullName>
    </recommendedName>
</protein>
<evidence type="ECO:0000256" key="2">
    <source>
        <dbReference type="ARBA" id="ARBA00022692"/>
    </source>
</evidence>
<feature type="domain" description="Amino acid transporter transmembrane" evidence="6">
    <location>
        <begin position="45"/>
        <end position="195"/>
    </location>
</feature>
<evidence type="ECO:0000313" key="7">
    <source>
        <dbReference type="EMBL" id="CAE2261083.1"/>
    </source>
</evidence>
<organism evidence="7">
    <name type="scientific">Prymnesium polylepis</name>
    <dbReference type="NCBI Taxonomy" id="72548"/>
    <lineage>
        <taxon>Eukaryota</taxon>
        <taxon>Haptista</taxon>
        <taxon>Haptophyta</taxon>
        <taxon>Prymnesiophyceae</taxon>
        <taxon>Prymnesiales</taxon>
        <taxon>Prymnesiaceae</taxon>
        <taxon>Prymnesium</taxon>
    </lineage>
</organism>
<feature type="transmembrane region" description="Helical" evidence="5">
    <location>
        <begin position="162"/>
        <end position="187"/>
    </location>
</feature>
<feature type="transmembrane region" description="Helical" evidence="5">
    <location>
        <begin position="100"/>
        <end position="116"/>
    </location>
</feature>
<accession>A0A7S4JEH2</accession>
<keyword evidence="2 5" id="KW-0812">Transmembrane</keyword>
<evidence type="ECO:0000259" key="6">
    <source>
        <dbReference type="Pfam" id="PF01490"/>
    </source>
</evidence>
<sequence length="199" mass="20844">MAQPHGALLNEGLSEPLVSVEDAAGGSAKDVAADGLPAQPGSTSQDLDYAGTIRDVLGPRAEVLLLFSIVVSSYGSNIAYILYIAENCTRFLPQSGLQEWQWASLCLVPWLFLAAADNVDFLAPYGVVGLACAIGFEAVIVYDAATTLDWDAVGSWLQSTPIVQPSTLPIAVAIAAFCNEGVVIMALNVQAEMVSARLG</sequence>
<feature type="transmembrane region" description="Helical" evidence="5">
    <location>
        <begin position="63"/>
        <end position="85"/>
    </location>
</feature>
<feature type="transmembrane region" description="Helical" evidence="5">
    <location>
        <begin position="123"/>
        <end position="142"/>
    </location>
</feature>
<evidence type="ECO:0000256" key="3">
    <source>
        <dbReference type="ARBA" id="ARBA00022989"/>
    </source>
</evidence>
<comment type="subcellular location">
    <subcellularLocation>
        <location evidence="1">Membrane</location>
    </subcellularLocation>
</comment>
<evidence type="ECO:0000256" key="5">
    <source>
        <dbReference type="SAM" id="Phobius"/>
    </source>
</evidence>
<dbReference type="Pfam" id="PF01490">
    <property type="entry name" value="Aa_trans"/>
    <property type="match status" value="1"/>
</dbReference>